<keyword evidence="1" id="KW-0472">Membrane</keyword>
<evidence type="ECO:0000313" key="2">
    <source>
        <dbReference type="EMBL" id="NMF95348.1"/>
    </source>
</evidence>
<keyword evidence="3" id="KW-1185">Reference proteome</keyword>
<name>A0ABX1N7W8_9RHOO</name>
<dbReference type="Proteomes" id="UP000601990">
    <property type="component" value="Unassembled WGS sequence"/>
</dbReference>
<sequence>MRTLLRYFVTAIAGIVRCYLPWLWFKKGGSVWLLSALASLVPPSCSRWTRPPLVTCMPAKRLESGPNTTRSSALFRWIC</sequence>
<proteinExistence type="predicted"/>
<evidence type="ECO:0000256" key="1">
    <source>
        <dbReference type="SAM" id="Phobius"/>
    </source>
</evidence>
<organism evidence="2 3">
    <name type="scientific">Aromatoleum buckelii</name>
    <dbReference type="NCBI Taxonomy" id="200254"/>
    <lineage>
        <taxon>Bacteria</taxon>
        <taxon>Pseudomonadati</taxon>
        <taxon>Pseudomonadota</taxon>
        <taxon>Betaproteobacteria</taxon>
        <taxon>Rhodocyclales</taxon>
        <taxon>Rhodocyclaceae</taxon>
        <taxon>Aromatoleum</taxon>
    </lineage>
</organism>
<dbReference type="InterPro" id="IPR003844">
    <property type="entry name" value="UPF0060"/>
</dbReference>
<dbReference type="EMBL" id="WTVH01000065">
    <property type="protein sequence ID" value="NMF95348.1"/>
    <property type="molecule type" value="Genomic_DNA"/>
</dbReference>
<evidence type="ECO:0000313" key="3">
    <source>
        <dbReference type="Proteomes" id="UP000601990"/>
    </source>
</evidence>
<accession>A0ABX1N7W8</accession>
<protein>
    <submittedName>
        <fullName evidence="2">Uncharacterized protein</fullName>
    </submittedName>
</protein>
<reference evidence="2" key="1">
    <citation type="submission" date="2019-12" db="EMBL/GenBank/DDBJ databases">
        <title>Comparative genomics gives insights into the taxonomy of the Azoarcus-Aromatoleum group and reveals separate origins of nif in the plant-associated Azoarcus and non-plant-associated Aromatoleum sub-groups.</title>
        <authorList>
            <person name="Lafos M."/>
            <person name="Maluk M."/>
            <person name="Batista M."/>
            <person name="Junghare M."/>
            <person name="Carmona M."/>
            <person name="Faoro H."/>
            <person name="Cruz L.M."/>
            <person name="Battistoni F."/>
            <person name="De Souza E."/>
            <person name="Pedrosa F."/>
            <person name="Chen W.-M."/>
            <person name="Poole P.S."/>
            <person name="Dixon R.A."/>
            <person name="James E.K."/>
        </authorList>
    </citation>
    <scope>NUCLEOTIDE SEQUENCE</scope>
    <source>
        <strain evidence="2">U120</strain>
    </source>
</reference>
<gene>
    <name evidence="2" type="ORF">GO608_18765</name>
</gene>
<keyword evidence="1" id="KW-1133">Transmembrane helix</keyword>
<feature type="transmembrane region" description="Helical" evidence="1">
    <location>
        <begin position="7"/>
        <end position="25"/>
    </location>
</feature>
<dbReference type="Pfam" id="PF02694">
    <property type="entry name" value="UPF0060"/>
    <property type="match status" value="1"/>
</dbReference>
<comment type="caution">
    <text evidence="2">The sequence shown here is derived from an EMBL/GenBank/DDBJ whole genome shotgun (WGS) entry which is preliminary data.</text>
</comment>
<keyword evidence="1" id="KW-0812">Transmembrane</keyword>